<dbReference type="SUPFAM" id="SSF49464">
    <property type="entry name" value="Carboxypeptidase regulatory domain-like"/>
    <property type="match status" value="1"/>
</dbReference>
<dbReference type="Pfam" id="PF13715">
    <property type="entry name" value="CarbopepD_reg_2"/>
    <property type="match status" value="1"/>
</dbReference>
<feature type="chain" id="PRO_5018280424" evidence="1">
    <location>
        <begin position="22"/>
        <end position="829"/>
    </location>
</feature>
<keyword evidence="2" id="KW-0121">Carboxypeptidase</keyword>
<evidence type="ECO:0000313" key="3">
    <source>
        <dbReference type="Proteomes" id="UP000271339"/>
    </source>
</evidence>
<gene>
    <name evidence="2" type="ORF">BXY75_1763</name>
</gene>
<organism evidence="2 3">
    <name type="scientific">Ulvibacter antarcticus</name>
    <dbReference type="NCBI Taxonomy" id="442714"/>
    <lineage>
        <taxon>Bacteria</taxon>
        <taxon>Pseudomonadati</taxon>
        <taxon>Bacteroidota</taxon>
        <taxon>Flavobacteriia</taxon>
        <taxon>Flavobacteriales</taxon>
        <taxon>Flavobacteriaceae</taxon>
        <taxon>Ulvibacter</taxon>
    </lineage>
</organism>
<keyword evidence="1" id="KW-0732">Signal</keyword>
<accession>A0A3L9Z3G7</accession>
<evidence type="ECO:0000313" key="2">
    <source>
        <dbReference type="EMBL" id="RMA64878.1"/>
    </source>
</evidence>
<keyword evidence="2" id="KW-0645">Protease</keyword>
<dbReference type="InterPro" id="IPR008969">
    <property type="entry name" value="CarboxyPept-like_regulatory"/>
</dbReference>
<feature type="signal peptide" evidence="1">
    <location>
        <begin position="1"/>
        <end position="21"/>
    </location>
</feature>
<name>A0A3L9Z3G7_9FLAO</name>
<dbReference type="AlphaFoldDB" id="A0A3L9Z3G7"/>
<protein>
    <submittedName>
        <fullName evidence="2">Carboxypeptidase-like protein</fullName>
    </submittedName>
</protein>
<sequence>MSMIKKIILLLFCIYTSLASAQIVGKVTDLEGNPLPYVNIYLENTYVGTTTNDDGNFELSVTNDDSYSVIFQFLGYKTVSKKINIVSFPYILNVSMTEESVSLDEVIISNDEDPAYRIIRETIARRKHNLEKISEYTADFYSRGLWKVENAPLKIMGRDLGDLEGALDSTRSGIIYLSESISKLSYRQPDEFNEKIIASKVSGNDNGFSFNSAQEANFSFYENTIDLNAPIVSPIGASAMSYYNYKLDGIFYEGDKLINKIKVTPKRPKDRVWEGYIYIVEDDWQLYGVEIKTNGAAIQVPFIKELVFKQNFKFDPKYNFWVKISQTIDFGFGFLGLNGDGRFIAVYSNYDFKPKFEKRHFTNEVLSFEAEANKKDSIFWKGTRPVPLTNEELTDYIKKDSLQVLRRSKPYLDSLDQKSNQFGLLDPLTGYTYKNSFKKWRVSYDGPLKGIAFSTLQGWNSSAGLSFFRWFDENQTRWFSLRTDATYGISDDRLRFTGRATYNFNRKNNLRFSLAGGSKIEQFNSTEPISLLINSIATTFFERNYLKAYELNFARISYFQEVVNGIELQTRVGYENRKPLFNETDQIIVKNKNVSYTSNNPLAPLNFNSAAIDEHDIVKVDLSTRITFGQKYFSNPDMKFNIGNERYPRLTLGLESGFGASNSNYNYSQVKAALDQELSLGNKGKFYYNLKGGTFFNAEDISFADYQHFNGNQTRVGTSVNYTNVFNLLPYYDQSTNKSYFEGHLEHDFKGWILGKIPGINQLNFNLIAGAHLLSREDNKPYTEWSVGIDNLGIGKYRLLRLDYVRSYHNGVSDGAFIFGLKFLDLLGL</sequence>
<dbReference type="EMBL" id="REFC01000012">
    <property type="protein sequence ID" value="RMA64878.1"/>
    <property type="molecule type" value="Genomic_DNA"/>
</dbReference>
<dbReference type="Gene3D" id="2.60.40.1120">
    <property type="entry name" value="Carboxypeptidase-like, regulatory domain"/>
    <property type="match status" value="1"/>
</dbReference>
<dbReference type="Pfam" id="PF18939">
    <property type="entry name" value="DUF5686"/>
    <property type="match status" value="1"/>
</dbReference>
<proteinExistence type="predicted"/>
<dbReference type="Proteomes" id="UP000271339">
    <property type="component" value="Unassembled WGS sequence"/>
</dbReference>
<dbReference type="GO" id="GO:0004180">
    <property type="term" value="F:carboxypeptidase activity"/>
    <property type="evidence" value="ECO:0007669"/>
    <property type="project" value="UniProtKB-KW"/>
</dbReference>
<dbReference type="InterPro" id="IPR043741">
    <property type="entry name" value="DUF5686"/>
</dbReference>
<evidence type="ECO:0000256" key="1">
    <source>
        <dbReference type="SAM" id="SignalP"/>
    </source>
</evidence>
<reference evidence="2 3" key="1">
    <citation type="submission" date="2018-10" db="EMBL/GenBank/DDBJ databases">
        <title>Genomic Encyclopedia of Archaeal and Bacterial Type Strains, Phase II (KMG-II): from individual species to whole genera.</title>
        <authorList>
            <person name="Goeker M."/>
        </authorList>
    </citation>
    <scope>NUCLEOTIDE SEQUENCE [LARGE SCALE GENOMIC DNA]</scope>
    <source>
        <strain evidence="2 3">DSM 23424</strain>
    </source>
</reference>
<keyword evidence="2" id="KW-0378">Hydrolase</keyword>
<comment type="caution">
    <text evidence="2">The sequence shown here is derived from an EMBL/GenBank/DDBJ whole genome shotgun (WGS) entry which is preliminary data.</text>
</comment>
<keyword evidence="3" id="KW-1185">Reference proteome</keyword>